<keyword evidence="3" id="KW-1185">Reference proteome</keyword>
<gene>
    <name evidence="2" type="ORF">QNI19_06470</name>
</gene>
<dbReference type="Gene3D" id="3.20.20.240">
    <property type="entry name" value="Methylmalonyl-CoA mutase"/>
    <property type="match status" value="1"/>
</dbReference>
<dbReference type="SUPFAM" id="SSF51703">
    <property type="entry name" value="Cobalamin (vitamin B12)-dependent enzymes"/>
    <property type="match status" value="1"/>
</dbReference>
<protein>
    <submittedName>
        <fullName evidence="2">Methylmalonyl-CoA mutase family protein</fullName>
    </submittedName>
</protein>
<dbReference type="RefSeq" id="WP_313993598.1">
    <property type="nucleotide sequence ID" value="NZ_JASJOR010000001.1"/>
</dbReference>
<dbReference type="Proteomes" id="UP001228581">
    <property type="component" value="Unassembled WGS sequence"/>
</dbReference>
<dbReference type="Pfam" id="PF01642">
    <property type="entry name" value="MM_CoA_mutase"/>
    <property type="match status" value="1"/>
</dbReference>
<comment type="caution">
    <text evidence="2">The sequence shown here is derived from an EMBL/GenBank/DDBJ whole genome shotgun (WGS) entry which is preliminary data.</text>
</comment>
<dbReference type="PANTHER" id="PTHR48101:SF1">
    <property type="entry name" value="METHYLMALONYL-COA MUTASE, LARGE SUBUNIT"/>
    <property type="match status" value="1"/>
</dbReference>
<sequence>MQFDDFAGITQEEWKQLILKTIKAETQEEKLHFYAQKLIQHPEPGIEIQPFYMKEDLAGLEYLQGFHQLWAQSRQTTGWINVENIAVYDEATANQQAKDALTKGTTGIRFNLLNRPGGKPMLTGGMTTEHLFDFSVLLEGISLSRIPVYFHLRHTQLENLSNYLQEVEKDISTLMGGIIFEEIALSAILPDEFTNEALLKSLQVSSLFTTHTPYFKLLLIEPVGEPLDDNAEMETFALPVVSLISYQLQAIVKLIDDLETILPITDILPKVGFIVDIGDYYFMEIAKLRALRLIWWQIGRTYHPESNLIDVFIYAQTAILVPPADEPYQSLLTNTTQAMSAIIGGCDALAVQPAAFTNPQDSILGKQIARNVSAILQEESYFDKVTDIGAGSYLIENLTHQIAQSIWEKLST</sequence>
<dbReference type="InterPro" id="IPR006099">
    <property type="entry name" value="MeMalonylCoA_mutase_a/b_cat"/>
</dbReference>
<organism evidence="2 3">
    <name type="scientific">Xanthocytophaga flava</name>
    <dbReference type="NCBI Taxonomy" id="3048013"/>
    <lineage>
        <taxon>Bacteria</taxon>
        <taxon>Pseudomonadati</taxon>
        <taxon>Bacteroidota</taxon>
        <taxon>Cytophagia</taxon>
        <taxon>Cytophagales</taxon>
        <taxon>Rhodocytophagaceae</taxon>
        <taxon>Xanthocytophaga</taxon>
    </lineage>
</organism>
<evidence type="ECO:0000313" key="2">
    <source>
        <dbReference type="EMBL" id="MDJ1492568.1"/>
    </source>
</evidence>
<name>A0ABT7CFQ3_9BACT</name>
<evidence type="ECO:0000259" key="1">
    <source>
        <dbReference type="Pfam" id="PF01642"/>
    </source>
</evidence>
<reference evidence="2 3" key="1">
    <citation type="submission" date="2023-05" db="EMBL/GenBank/DDBJ databases">
        <authorList>
            <person name="Zhang X."/>
        </authorList>
    </citation>
    <scope>NUCLEOTIDE SEQUENCE [LARGE SCALE GENOMIC DNA]</scope>
    <source>
        <strain evidence="2 3">DM2B3-1</strain>
    </source>
</reference>
<accession>A0ABT7CFQ3</accession>
<dbReference type="PANTHER" id="PTHR48101">
    <property type="entry name" value="METHYLMALONYL-COA MUTASE, MITOCHONDRIAL-RELATED"/>
    <property type="match status" value="1"/>
</dbReference>
<proteinExistence type="predicted"/>
<feature type="domain" description="Methylmalonyl-CoA mutase alpha/beta chain catalytic" evidence="1">
    <location>
        <begin position="259"/>
        <end position="410"/>
    </location>
</feature>
<dbReference type="EMBL" id="JASJOT010000003">
    <property type="protein sequence ID" value="MDJ1492568.1"/>
    <property type="molecule type" value="Genomic_DNA"/>
</dbReference>
<dbReference type="InterPro" id="IPR016176">
    <property type="entry name" value="Cbl-dep_enz_cat"/>
</dbReference>
<evidence type="ECO:0000313" key="3">
    <source>
        <dbReference type="Proteomes" id="UP001228581"/>
    </source>
</evidence>